<dbReference type="STRING" id="1168289.GCA_000259075_01935"/>
<comment type="caution">
    <text evidence="2">The sequence shown here is derived from an EMBL/GenBank/DDBJ whole genome shotgun (WGS) entry which is preliminary data.</text>
</comment>
<dbReference type="Pfam" id="PF11276">
    <property type="entry name" value="DUF3078"/>
    <property type="match status" value="1"/>
</dbReference>
<keyword evidence="3" id="KW-1185">Reference proteome</keyword>
<dbReference type="RefSeq" id="WP_106152446.1">
    <property type="nucleotide sequence ID" value="NZ_PVTS01000004.1"/>
</dbReference>
<reference evidence="2 3" key="1">
    <citation type="submission" date="2018-07" db="EMBL/GenBank/DDBJ databases">
        <title>Freshwater and sediment microbial communities from various areas in North America, analyzing microbe dynamics in response to fracking.</title>
        <authorList>
            <person name="Lamendella R."/>
        </authorList>
    </citation>
    <scope>NUCLEOTIDE SEQUENCE [LARGE SCALE GENOMIC DNA]</scope>
    <source>
        <strain evidence="2 3">160A</strain>
    </source>
</reference>
<dbReference type="AlphaFoldDB" id="A0A2T0XQB6"/>
<name>A0A2T0XQB6_9BACT</name>
<feature type="signal peptide" evidence="1">
    <location>
        <begin position="1"/>
        <end position="20"/>
    </location>
</feature>
<evidence type="ECO:0000256" key="1">
    <source>
        <dbReference type="SAM" id="SignalP"/>
    </source>
</evidence>
<dbReference type="OrthoDB" id="1495718at2"/>
<dbReference type="EMBL" id="QPIZ01000012">
    <property type="protein sequence ID" value="RCW33934.1"/>
    <property type="molecule type" value="Genomic_DNA"/>
</dbReference>
<evidence type="ECO:0000313" key="3">
    <source>
        <dbReference type="Proteomes" id="UP000252733"/>
    </source>
</evidence>
<protein>
    <submittedName>
        <fullName evidence="2">Putative outer membrane protein</fullName>
    </submittedName>
</protein>
<feature type="chain" id="PRO_5030056694" evidence="1">
    <location>
        <begin position="21"/>
        <end position="294"/>
    </location>
</feature>
<accession>A0A2T0XQB6</accession>
<dbReference type="Proteomes" id="UP000252733">
    <property type="component" value="Unassembled WGS sequence"/>
</dbReference>
<evidence type="ECO:0000313" key="2">
    <source>
        <dbReference type="EMBL" id="RCW33934.1"/>
    </source>
</evidence>
<dbReference type="InterPro" id="IPR021428">
    <property type="entry name" value="DUF3078"/>
</dbReference>
<sequence>MTTRARILIFFILFPSLIFGQQEADTVKHWTAGGNGAFNFSQVSLSNWSGGGKNSVSGTFLFNAFLNYKKDKNAWENTLDIGYGLTQQGDENLVKTEDRIQIVSKYGLQAAEHWFYTVLADFKTQMDLGYKDPPENTIMTSKFMSPAYLLLSLGMDYKPNDNFSLYLSPLTSKMTLVHDEQLSEQGAYGVDPGENLRSEFGASVKSIYKKENLIENVDFKTRLDLFSNLGNHPERIDVEWETKFDFKVNSFLSASLGTTLLYDHDIKYVDTEGVEHGPRIQFKQLFGFGVNYKF</sequence>
<organism evidence="2 3">
    <name type="scientific">Marinilabilia salmonicolor</name>
    <dbReference type="NCBI Taxonomy" id="989"/>
    <lineage>
        <taxon>Bacteria</taxon>
        <taxon>Pseudomonadati</taxon>
        <taxon>Bacteroidota</taxon>
        <taxon>Bacteroidia</taxon>
        <taxon>Marinilabiliales</taxon>
        <taxon>Marinilabiliaceae</taxon>
        <taxon>Marinilabilia</taxon>
    </lineage>
</organism>
<keyword evidence="1" id="KW-0732">Signal</keyword>
<proteinExistence type="predicted"/>
<gene>
    <name evidence="2" type="ORF">DFO77_11298</name>
</gene>